<proteinExistence type="predicted"/>
<sequence>MSKKTKILLSLCLIFIVAFFGTKFYLDKSYLKDYDRKQIIGEDRYKTIVDISNLEWKRSKEAILISTSSITDGISATSFAHEKNMPMFFIESSDLNKTIKSQLKKLGVEKVYIIGGKKSISKKVEIQLTKSRIGIERIGGKDGFETSLLLAKKVYGITNKRDVAVVNIQHGVPDGVSLASAAAKNHIPIVMMNKSDKMEMIQFAKDNKIENTYIIGNEDQITPSFKKAMPNPLRVTDKNRFETNLAIIKQFYNLNNVNEVYYTKGGIYSNADFVDTLSLSVVAAKQNKPILLSELENVNDNQFKFMKENNIKKINEVGFKLTRPKLITKETIRIIVTILIIVLALITLKRVIYL</sequence>
<accession>A0A371IX16</accession>
<dbReference type="Pfam" id="PF04122">
    <property type="entry name" value="CW_binding_2"/>
    <property type="match status" value="3"/>
</dbReference>
<evidence type="ECO:0000256" key="1">
    <source>
        <dbReference type="SAM" id="Phobius"/>
    </source>
</evidence>
<reference evidence="2 3" key="1">
    <citation type="journal article" date="2017" name="Genome Announc.">
        <title>Draft Genome Sequence of Romboutsia maritimum sp. nov. Strain CCRI-22766(T), Isolated from Coastal Estuarine Mud.</title>
        <authorList>
            <person name="Maheux A.F."/>
            <person name="Boudreau D.K."/>
            <person name="Berube E."/>
            <person name="Boissinot M."/>
            <person name="Raymond F."/>
            <person name="Brodeur S."/>
            <person name="Corbeil J."/>
            <person name="Brightwell G."/>
            <person name="Broda D."/>
            <person name="Omar R.F."/>
            <person name="Bergeron M.G."/>
        </authorList>
    </citation>
    <scope>NUCLEOTIDE SEQUENCE [LARGE SCALE GENOMIC DNA]</scope>
    <source>
        <strain evidence="2 3">CCRI-22766</strain>
    </source>
</reference>
<keyword evidence="1" id="KW-0812">Transmembrane</keyword>
<evidence type="ECO:0000313" key="2">
    <source>
        <dbReference type="EMBL" id="RDY25021.1"/>
    </source>
</evidence>
<organism evidence="2 3">
    <name type="scientific">Romboutsia maritimum</name>
    <dbReference type="NCBI Taxonomy" id="2020948"/>
    <lineage>
        <taxon>Bacteria</taxon>
        <taxon>Bacillati</taxon>
        <taxon>Bacillota</taxon>
        <taxon>Clostridia</taxon>
        <taxon>Peptostreptococcales</taxon>
        <taxon>Peptostreptococcaceae</taxon>
        <taxon>Romboutsia</taxon>
    </lineage>
</organism>
<dbReference type="Proteomes" id="UP000243494">
    <property type="component" value="Unassembled WGS sequence"/>
</dbReference>
<dbReference type="InterPro" id="IPR007253">
    <property type="entry name" value="Cell_wall-bd_2"/>
</dbReference>
<dbReference type="EMBL" id="NOJZ02000001">
    <property type="protein sequence ID" value="RDY25021.1"/>
    <property type="molecule type" value="Genomic_DNA"/>
</dbReference>
<name>A0A371IX16_9FIRM</name>
<dbReference type="OrthoDB" id="1750954at2"/>
<keyword evidence="1" id="KW-1133">Transmembrane helix</keyword>
<feature type="transmembrane region" description="Helical" evidence="1">
    <location>
        <begin position="331"/>
        <end position="348"/>
    </location>
</feature>
<dbReference type="AlphaFoldDB" id="A0A371IX16"/>
<comment type="caution">
    <text evidence="2">The sequence shown here is derived from an EMBL/GenBank/DDBJ whole genome shotgun (WGS) entry which is preliminary data.</text>
</comment>
<gene>
    <name evidence="2" type="ORF">CHF27_002125</name>
</gene>
<dbReference type="PANTHER" id="PTHR30032">
    <property type="entry name" value="N-ACETYLMURAMOYL-L-ALANINE AMIDASE-RELATED"/>
    <property type="match status" value="1"/>
</dbReference>
<feature type="transmembrane region" description="Helical" evidence="1">
    <location>
        <begin position="7"/>
        <end position="26"/>
    </location>
</feature>
<dbReference type="RefSeq" id="WP_095405777.1">
    <property type="nucleotide sequence ID" value="NZ_NOJZ02000001.1"/>
</dbReference>
<keyword evidence="1" id="KW-0472">Membrane</keyword>
<evidence type="ECO:0000313" key="3">
    <source>
        <dbReference type="Proteomes" id="UP000243494"/>
    </source>
</evidence>
<keyword evidence="3" id="KW-1185">Reference proteome</keyword>
<dbReference type="Gene3D" id="3.40.50.12090">
    <property type="match status" value="2"/>
</dbReference>
<protein>
    <submittedName>
        <fullName evidence="2">Cell wall-binding repeat-containing protein</fullName>
    </submittedName>
</protein>
<dbReference type="InterPro" id="IPR051922">
    <property type="entry name" value="Bact_Sporulation_Assoc"/>
</dbReference>
<dbReference type="PANTHER" id="PTHR30032:SF8">
    <property type="entry name" value="GERMINATION-SPECIFIC N-ACETYLMURAMOYL-L-ALANINE AMIDASE"/>
    <property type="match status" value="1"/>
</dbReference>